<feature type="compositionally biased region" description="Low complexity" evidence="2">
    <location>
        <begin position="17"/>
        <end position="41"/>
    </location>
</feature>
<dbReference type="InterPro" id="IPR003123">
    <property type="entry name" value="VPS9"/>
</dbReference>
<feature type="active site" evidence="1">
    <location>
        <position position="853"/>
    </location>
</feature>
<dbReference type="GO" id="GO:0030139">
    <property type="term" value="C:endocytic vesicle"/>
    <property type="evidence" value="ECO:0007669"/>
    <property type="project" value="TreeGrafter"/>
</dbReference>
<organism evidence="5 6">
    <name type="scientific">Thamnocephalis sphaerospora</name>
    <dbReference type="NCBI Taxonomy" id="78915"/>
    <lineage>
        <taxon>Eukaryota</taxon>
        <taxon>Fungi</taxon>
        <taxon>Fungi incertae sedis</taxon>
        <taxon>Zoopagomycota</taxon>
        <taxon>Zoopagomycotina</taxon>
        <taxon>Zoopagomycetes</taxon>
        <taxon>Zoopagales</taxon>
        <taxon>Sigmoideomycetaceae</taxon>
        <taxon>Thamnocephalis</taxon>
    </lineage>
</organism>
<dbReference type="STRING" id="78915.A0A4P9XJ95"/>
<proteinExistence type="predicted"/>
<dbReference type="AlphaFoldDB" id="A0A4P9XJ95"/>
<dbReference type="GO" id="GO:0005829">
    <property type="term" value="C:cytosol"/>
    <property type="evidence" value="ECO:0007669"/>
    <property type="project" value="TreeGrafter"/>
</dbReference>
<dbReference type="OrthoDB" id="10264848at2759"/>
<feature type="transmembrane region" description="Helical" evidence="3">
    <location>
        <begin position="887"/>
        <end position="908"/>
    </location>
</feature>
<sequence>MTTVPVESGDPLNATVAADSSAVSAAPESSSRSSLRAVDSLSMSSSRPASVAECTMTVAGSPPQPQIPHASTSLSRASTAPARSSWLPVSPFSFFSADANSIESILGAQSIGHAFWTRLLEQRKEDVDLLAFLHSRKAVILLPRTEQEAAKSQIDRSALVDHIFVRVDDTDEAPTAVVAQGGTTSKSERVSGTDSYYGPVSMQAPEQNAASGALTSTLDFRDRKLVYSIEQGDEEEKASAKFAGAKSREFSVEIVQEEWEMTQDKHSIIGIIVSDRLPAQDSVAKDTEQHGDAPTPDTDRVDHAALKTEGIEALKSPGFSKLADWEHIVKYLDSFVQEFGNTCRRVDPPKSPDACSEEYQTFLEHVHHTIDTTEHLKQDLNMALAMEWIEKYLTVELYPCLFAPWSGDDSICDQLLQSRCAALNILHVDLEHLGISVSDEGRHILGRLVDEAGAELQQMDRVQPPIEKLERLVRCHEIIVDALNSKQLEIHTVAQNSSTVAQDQKSKSAEPSPTPSRESKRTQPSSTSSNADSIFPLLIYIIIRTNIPHIVSNARYMQRYRHQSELRSKHAYCLTNLFAVISFLETVDMRTLGLAPASELSGSAALEHGHAVSSIASEPLPTFTLPTLQSSTPPASFVAALRGGRDATVAVADGVNKAITGAVDIVFGRLLNARSSSVPSVKAPSVSGTIPDDASAVSDASHALSSTDATSREQITGATSSLLTDTAIVSAAPTYRTSYPMHDTCNDTATKASYDQSMPTASPILLFAVISFLETVDMRTLGLAPASELSGSAALEHGHAVSSIASEPLPTFTLPTLQSSTPPASFVAALRGGRDATVAVADGVNKAITGAVDIVFGRLLNARSSSVPLCAICAGLAVFAIRLENRWIMFSFAAVLAAVLALILWHIFELHQTLRQHVSMETRIAVTAFGRRSSARALLLCNAS</sequence>
<dbReference type="Pfam" id="PF02204">
    <property type="entry name" value="VPS9"/>
    <property type="match status" value="1"/>
</dbReference>
<keyword evidence="3" id="KW-1133">Transmembrane helix</keyword>
<dbReference type="PROSITE" id="PS51205">
    <property type="entry name" value="VPS9"/>
    <property type="match status" value="1"/>
</dbReference>
<dbReference type="InterPro" id="IPR033131">
    <property type="entry name" value="Pectinesterase_Asp_AS"/>
</dbReference>
<dbReference type="SUPFAM" id="SSF109993">
    <property type="entry name" value="VPS9 domain"/>
    <property type="match status" value="1"/>
</dbReference>
<accession>A0A4P9XJ95</accession>
<dbReference type="PANTHER" id="PTHR23101:SF25">
    <property type="entry name" value="GTPASE-ACTIVATING PROTEIN AND VPS9 DOMAIN-CONTAINING PROTEIN 1"/>
    <property type="match status" value="1"/>
</dbReference>
<feature type="compositionally biased region" description="Basic and acidic residues" evidence="2">
    <location>
        <begin position="283"/>
        <end position="300"/>
    </location>
</feature>
<feature type="region of interest" description="Disordered" evidence="2">
    <location>
        <begin position="181"/>
        <end position="201"/>
    </location>
</feature>
<dbReference type="EMBL" id="KZ993025">
    <property type="protein sequence ID" value="RKP05817.1"/>
    <property type="molecule type" value="Genomic_DNA"/>
</dbReference>
<dbReference type="PROSITE" id="PS00503">
    <property type="entry name" value="PECTINESTERASE_2"/>
    <property type="match status" value="1"/>
</dbReference>
<dbReference type="SMART" id="SM00167">
    <property type="entry name" value="VPS9"/>
    <property type="match status" value="1"/>
</dbReference>
<evidence type="ECO:0000256" key="2">
    <source>
        <dbReference type="SAM" id="MobiDB-lite"/>
    </source>
</evidence>
<dbReference type="PANTHER" id="PTHR23101">
    <property type="entry name" value="RAB GDP/GTP EXCHANGE FACTOR"/>
    <property type="match status" value="1"/>
</dbReference>
<keyword evidence="3" id="KW-0812">Transmembrane</keyword>
<dbReference type="Gene3D" id="1.10.246.120">
    <property type="match status" value="1"/>
</dbReference>
<reference evidence="6" key="1">
    <citation type="journal article" date="2018" name="Nat. Microbiol.">
        <title>Leveraging single-cell genomics to expand the fungal tree of life.</title>
        <authorList>
            <person name="Ahrendt S.R."/>
            <person name="Quandt C.A."/>
            <person name="Ciobanu D."/>
            <person name="Clum A."/>
            <person name="Salamov A."/>
            <person name="Andreopoulos B."/>
            <person name="Cheng J.F."/>
            <person name="Woyke T."/>
            <person name="Pelin A."/>
            <person name="Henrissat B."/>
            <person name="Reynolds N.K."/>
            <person name="Benny G.L."/>
            <person name="Smith M.E."/>
            <person name="James T.Y."/>
            <person name="Grigoriev I.V."/>
        </authorList>
    </citation>
    <scope>NUCLEOTIDE SEQUENCE [LARGE SCALE GENOMIC DNA]</scope>
    <source>
        <strain evidence="6">RSA 1356</strain>
    </source>
</reference>
<feature type="region of interest" description="Disordered" evidence="2">
    <location>
        <begin position="1"/>
        <end position="41"/>
    </location>
</feature>
<evidence type="ECO:0000313" key="6">
    <source>
        <dbReference type="Proteomes" id="UP000271241"/>
    </source>
</evidence>
<dbReference type="Proteomes" id="UP000271241">
    <property type="component" value="Unassembled WGS sequence"/>
</dbReference>
<keyword evidence="3" id="KW-0472">Membrane</keyword>
<feature type="region of interest" description="Disordered" evidence="2">
    <location>
        <begin position="496"/>
        <end position="529"/>
    </location>
</feature>
<feature type="domain" description="VPS9" evidence="4">
    <location>
        <begin position="410"/>
        <end position="593"/>
    </location>
</feature>
<evidence type="ECO:0000256" key="3">
    <source>
        <dbReference type="SAM" id="Phobius"/>
    </source>
</evidence>
<name>A0A4P9XJ95_9FUNG</name>
<protein>
    <recommendedName>
        <fullName evidence="4">VPS9 domain-containing protein</fullName>
    </recommendedName>
</protein>
<evidence type="ECO:0000256" key="1">
    <source>
        <dbReference type="PROSITE-ProRule" id="PRU10040"/>
    </source>
</evidence>
<gene>
    <name evidence="5" type="ORF">THASP1DRAFT_32353</name>
</gene>
<dbReference type="GO" id="GO:0031267">
    <property type="term" value="F:small GTPase binding"/>
    <property type="evidence" value="ECO:0007669"/>
    <property type="project" value="TreeGrafter"/>
</dbReference>
<dbReference type="InterPro" id="IPR045046">
    <property type="entry name" value="Vps9-like"/>
</dbReference>
<feature type="region of interest" description="Disordered" evidence="2">
    <location>
        <begin position="280"/>
        <end position="300"/>
    </location>
</feature>
<dbReference type="InterPro" id="IPR037191">
    <property type="entry name" value="VPS9_dom_sf"/>
</dbReference>
<evidence type="ECO:0000259" key="4">
    <source>
        <dbReference type="PROSITE" id="PS51205"/>
    </source>
</evidence>
<evidence type="ECO:0000313" key="5">
    <source>
        <dbReference type="EMBL" id="RKP05817.1"/>
    </source>
</evidence>
<dbReference type="GO" id="GO:0016192">
    <property type="term" value="P:vesicle-mediated transport"/>
    <property type="evidence" value="ECO:0007669"/>
    <property type="project" value="InterPro"/>
</dbReference>
<dbReference type="Gene3D" id="1.20.1050.80">
    <property type="entry name" value="VPS9 domain"/>
    <property type="match status" value="1"/>
</dbReference>
<dbReference type="GO" id="GO:0005085">
    <property type="term" value="F:guanyl-nucleotide exchange factor activity"/>
    <property type="evidence" value="ECO:0007669"/>
    <property type="project" value="InterPro"/>
</dbReference>
<keyword evidence="6" id="KW-1185">Reference proteome</keyword>